<dbReference type="GO" id="GO:0005737">
    <property type="term" value="C:cytoplasm"/>
    <property type="evidence" value="ECO:0007669"/>
    <property type="project" value="TreeGrafter"/>
</dbReference>
<evidence type="ECO:0000256" key="5">
    <source>
        <dbReference type="ARBA" id="ARBA00022801"/>
    </source>
</evidence>
<evidence type="ECO:0000313" key="9">
    <source>
        <dbReference type="Proteomes" id="UP001155241"/>
    </source>
</evidence>
<keyword evidence="7" id="KW-0315">Glutamine amidotransferase</keyword>
<dbReference type="GO" id="GO:0004642">
    <property type="term" value="F:phosphoribosylformylglycinamidine synthase activity"/>
    <property type="evidence" value="ECO:0007669"/>
    <property type="project" value="UniProtKB-EC"/>
</dbReference>
<dbReference type="EC" id="6.3.5.3" evidence="8"/>
<dbReference type="SMART" id="SM01211">
    <property type="entry name" value="GATase_5"/>
    <property type="match status" value="1"/>
</dbReference>
<evidence type="ECO:0000313" key="8">
    <source>
        <dbReference type="EMBL" id="MCO6043864.1"/>
    </source>
</evidence>
<keyword evidence="2 8" id="KW-0436">Ligase</keyword>
<name>A0A9X2FCM8_9BACT</name>
<dbReference type="AlphaFoldDB" id="A0A9X2FCM8"/>
<dbReference type="GO" id="GO:0005524">
    <property type="term" value="F:ATP binding"/>
    <property type="evidence" value="ECO:0007669"/>
    <property type="project" value="UniProtKB-KW"/>
</dbReference>
<keyword evidence="1" id="KW-0963">Cytoplasm</keyword>
<dbReference type="InterPro" id="IPR010075">
    <property type="entry name" value="PRibForGlyAmidine_synth_PurQ"/>
</dbReference>
<evidence type="ECO:0000256" key="6">
    <source>
        <dbReference type="ARBA" id="ARBA00022840"/>
    </source>
</evidence>
<dbReference type="InterPro" id="IPR029062">
    <property type="entry name" value="Class_I_gatase-like"/>
</dbReference>
<dbReference type="PANTHER" id="PTHR10099">
    <property type="entry name" value="PHOSPHORIBOSYLFORMYLGLYCINAMIDINE SYNTHASE"/>
    <property type="match status" value="1"/>
</dbReference>
<dbReference type="SUPFAM" id="SSF52317">
    <property type="entry name" value="Class I glutamine amidotransferase-like"/>
    <property type="match status" value="1"/>
</dbReference>
<accession>A0A9X2FCM8</accession>
<dbReference type="GO" id="GO:0006189">
    <property type="term" value="P:'de novo' IMP biosynthetic process"/>
    <property type="evidence" value="ECO:0007669"/>
    <property type="project" value="InterPro"/>
</dbReference>
<dbReference type="Proteomes" id="UP001155241">
    <property type="component" value="Unassembled WGS sequence"/>
</dbReference>
<dbReference type="Pfam" id="PF13507">
    <property type="entry name" value="GATase_5"/>
    <property type="match status" value="1"/>
</dbReference>
<reference evidence="8" key="1">
    <citation type="submission" date="2022-06" db="EMBL/GenBank/DDBJ databases">
        <title>Aeoliella straminimaris, a novel planctomycete from sediments.</title>
        <authorList>
            <person name="Vitorino I.R."/>
            <person name="Lage O.M."/>
        </authorList>
    </citation>
    <scope>NUCLEOTIDE SEQUENCE</scope>
    <source>
        <strain evidence="8">ICT_H6.2</strain>
    </source>
</reference>
<evidence type="ECO:0000256" key="7">
    <source>
        <dbReference type="ARBA" id="ARBA00022962"/>
    </source>
</evidence>
<sequence>MSSPRVLVLRAPGTNCDKETAFAFEQAGGTPRTAHIRELLGNPSLLAEHQVLCIPGGFSYGDDIASGRILGNQLREQLTNALQEFRASDKLVLGICNGFQVLMKTGLLDIDDAEGPQATLAWNDSGRYEARWVNLNVEPGNCVFLQGIEDIVLPVAHAEGKFVVRDQQTLDSLAGAGRLVLRYTDSAADSETLSLEPQVDYPANPNGASADIAGICDTTGRVLGLMPHPERFLFAHQHPNWTSKGLSGAGAGAKLFDNAVAYFK</sequence>
<evidence type="ECO:0000256" key="1">
    <source>
        <dbReference type="ARBA" id="ARBA00022490"/>
    </source>
</evidence>
<dbReference type="PROSITE" id="PS51273">
    <property type="entry name" value="GATASE_TYPE_1"/>
    <property type="match status" value="1"/>
</dbReference>
<dbReference type="EMBL" id="JAMXLR010000026">
    <property type="protein sequence ID" value="MCO6043864.1"/>
    <property type="molecule type" value="Genomic_DNA"/>
</dbReference>
<dbReference type="RefSeq" id="WP_252851966.1">
    <property type="nucleotide sequence ID" value="NZ_JAMXLR010000026.1"/>
</dbReference>
<evidence type="ECO:0000256" key="2">
    <source>
        <dbReference type="ARBA" id="ARBA00022598"/>
    </source>
</evidence>
<keyword evidence="6" id="KW-0067">ATP-binding</keyword>
<gene>
    <name evidence="8" type="primary">purQ</name>
    <name evidence="8" type="ORF">NG895_08080</name>
</gene>
<keyword evidence="3" id="KW-0547">Nucleotide-binding</keyword>
<keyword evidence="9" id="KW-1185">Reference proteome</keyword>
<comment type="caution">
    <text evidence="8">The sequence shown here is derived from an EMBL/GenBank/DDBJ whole genome shotgun (WGS) entry which is preliminary data.</text>
</comment>
<dbReference type="GO" id="GO:0016787">
    <property type="term" value="F:hydrolase activity"/>
    <property type="evidence" value="ECO:0007669"/>
    <property type="project" value="UniProtKB-KW"/>
</dbReference>
<dbReference type="NCBIfam" id="TIGR01737">
    <property type="entry name" value="FGAM_synth_I"/>
    <property type="match status" value="1"/>
</dbReference>
<dbReference type="PIRSF" id="PIRSF001586">
    <property type="entry name" value="FGAM_synth_I"/>
    <property type="match status" value="1"/>
</dbReference>
<evidence type="ECO:0000256" key="3">
    <source>
        <dbReference type="ARBA" id="ARBA00022741"/>
    </source>
</evidence>
<proteinExistence type="predicted"/>
<dbReference type="Gene3D" id="3.40.50.880">
    <property type="match status" value="1"/>
</dbReference>
<protein>
    <submittedName>
        <fullName evidence="8">Phosphoribosylformylglycinamidine synthase I</fullName>
        <ecNumber evidence="8">6.3.5.3</ecNumber>
    </submittedName>
</protein>
<keyword evidence="5" id="KW-0378">Hydrolase</keyword>
<organism evidence="8 9">
    <name type="scientific">Aeoliella straminimaris</name>
    <dbReference type="NCBI Taxonomy" id="2954799"/>
    <lineage>
        <taxon>Bacteria</taxon>
        <taxon>Pseudomonadati</taxon>
        <taxon>Planctomycetota</taxon>
        <taxon>Planctomycetia</taxon>
        <taxon>Pirellulales</taxon>
        <taxon>Lacipirellulaceae</taxon>
        <taxon>Aeoliella</taxon>
    </lineage>
</organism>
<evidence type="ECO:0000256" key="4">
    <source>
        <dbReference type="ARBA" id="ARBA00022755"/>
    </source>
</evidence>
<keyword evidence="4" id="KW-0658">Purine biosynthesis</keyword>
<dbReference type="PANTHER" id="PTHR10099:SF1">
    <property type="entry name" value="PHOSPHORIBOSYLFORMYLGLYCINAMIDINE SYNTHASE"/>
    <property type="match status" value="1"/>
</dbReference>